<dbReference type="Proteomes" id="UP001217500">
    <property type="component" value="Chromosome"/>
</dbReference>
<organism evidence="4 5">
    <name type="scientific">Gimibacter soli</name>
    <dbReference type="NCBI Taxonomy" id="3024400"/>
    <lineage>
        <taxon>Bacteria</taxon>
        <taxon>Pseudomonadati</taxon>
        <taxon>Pseudomonadota</taxon>
        <taxon>Alphaproteobacteria</taxon>
        <taxon>Kordiimonadales</taxon>
        <taxon>Temperatibacteraceae</taxon>
        <taxon>Gimibacter</taxon>
    </lineage>
</organism>
<dbReference type="GO" id="GO:0008791">
    <property type="term" value="F:arginine N-succinyltransferase activity"/>
    <property type="evidence" value="ECO:0007669"/>
    <property type="project" value="InterPro"/>
</dbReference>
<dbReference type="Pfam" id="PF04958">
    <property type="entry name" value="AstA"/>
    <property type="match status" value="1"/>
</dbReference>
<keyword evidence="1" id="KW-0056">Arginine metabolism</keyword>
<dbReference type="SUPFAM" id="SSF55729">
    <property type="entry name" value="Acyl-CoA N-acyltransferases (Nat)"/>
    <property type="match status" value="1"/>
</dbReference>
<keyword evidence="5" id="KW-1185">Reference proteome</keyword>
<keyword evidence="3" id="KW-0012">Acyltransferase</keyword>
<name>A0AAF0BMX8_9PROT</name>
<dbReference type="PANTHER" id="PTHR30420:SF1">
    <property type="entry name" value="ARGININE N-SUCCINYLTRANSFERASE"/>
    <property type="match status" value="1"/>
</dbReference>
<sequence length="350" mass="38036">MIVVRPAAPGDIDGLMALASKAGTGLTTLPPHAPTLEGKIADSIMAFSHPTGLGERLKYFLVMEDTETGAIIGTSAVVAGIGLDKPFYCYRLLHITQASNDPEMRIDTELLQLSNDFVGCTEVATLFLDPEHRRPGLGKLLAKARYLLIAAHLDRFADRVFAEIRGWVDENENSPFWEAIGRQFFGMSFTEADRINGQGNSQFIADLMPKFPIYTVLLPESAKSVIGRPHDGARPALKLLEQEGFHFSGAVDIFDAGPEVEVHKRGIWTVRASERGTLAGCVDGQPGEGAYLAANPSLEGFRATLTNVVDTASGLWMPDAAAKALDLAKGDEFIFAPLNRGERKVNRERN</sequence>
<dbReference type="InterPro" id="IPR016181">
    <property type="entry name" value="Acyl_CoA_acyltransferase"/>
</dbReference>
<dbReference type="NCBIfam" id="TIGR03243">
    <property type="entry name" value="arg_catab_AOST"/>
    <property type="match status" value="1"/>
</dbReference>
<dbReference type="EMBL" id="CP116805">
    <property type="protein sequence ID" value="WCL55156.1"/>
    <property type="molecule type" value="Genomic_DNA"/>
</dbReference>
<evidence type="ECO:0000313" key="5">
    <source>
        <dbReference type="Proteomes" id="UP001217500"/>
    </source>
</evidence>
<dbReference type="PANTHER" id="PTHR30420">
    <property type="entry name" value="N-SUCCINYLARGININE DIHYDROLASE"/>
    <property type="match status" value="1"/>
</dbReference>
<protein>
    <submittedName>
        <fullName evidence="4">Arginine N-succinyltransferase</fullName>
    </submittedName>
</protein>
<dbReference type="KEGG" id="gso:PH603_05210"/>
<dbReference type="InterPro" id="IPR007041">
    <property type="entry name" value="Arg_succinylTrfase_AstA/AruG"/>
</dbReference>
<evidence type="ECO:0000256" key="3">
    <source>
        <dbReference type="ARBA" id="ARBA00023315"/>
    </source>
</evidence>
<evidence type="ECO:0000256" key="1">
    <source>
        <dbReference type="ARBA" id="ARBA00022503"/>
    </source>
</evidence>
<dbReference type="AlphaFoldDB" id="A0AAF0BMX8"/>
<dbReference type="RefSeq" id="WP_289504927.1">
    <property type="nucleotide sequence ID" value="NZ_CP116805.1"/>
</dbReference>
<keyword evidence="2" id="KW-0808">Transferase</keyword>
<evidence type="ECO:0000313" key="4">
    <source>
        <dbReference type="EMBL" id="WCL55156.1"/>
    </source>
</evidence>
<accession>A0AAF0BMX8</accession>
<dbReference type="Gene3D" id="3.40.630.30">
    <property type="match status" value="1"/>
</dbReference>
<dbReference type="GO" id="GO:0006527">
    <property type="term" value="P:L-arginine catabolic process"/>
    <property type="evidence" value="ECO:0007669"/>
    <property type="project" value="InterPro"/>
</dbReference>
<gene>
    <name evidence="4" type="ORF">PH603_05210</name>
</gene>
<proteinExistence type="predicted"/>
<reference evidence="4" key="1">
    <citation type="submission" date="2023-01" db="EMBL/GenBank/DDBJ databases">
        <title>The genome sequence of Kordiimonadaceae bacterium 6D33.</title>
        <authorList>
            <person name="Liu Y."/>
        </authorList>
    </citation>
    <scope>NUCLEOTIDE SEQUENCE</scope>
    <source>
        <strain evidence="4">6D33</strain>
    </source>
</reference>
<evidence type="ECO:0000256" key="2">
    <source>
        <dbReference type="ARBA" id="ARBA00022679"/>
    </source>
</evidence>